<dbReference type="GO" id="GO:0005524">
    <property type="term" value="F:ATP binding"/>
    <property type="evidence" value="ECO:0007669"/>
    <property type="project" value="UniProtKB-UniRule"/>
</dbReference>
<feature type="binding site" evidence="8">
    <location>
        <position position="415"/>
    </location>
    <ligand>
        <name>Zn(2+)</name>
        <dbReference type="ChEBI" id="CHEBI:29105"/>
        <label>2</label>
    </ligand>
</feature>
<keyword evidence="2 8" id="KW-0235">DNA replication</keyword>
<keyword evidence="1 8" id="KW-0639">Primosome</keyword>
<evidence type="ECO:0000256" key="6">
    <source>
        <dbReference type="ARBA" id="ARBA00022840"/>
    </source>
</evidence>
<keyword evidence="13" id="KW-1185">Reference proteome</keyword>
<feature type="binding site" evidence="8">
    <location>
        <position position="409"/>
    </location>
    <ligand>
        <name>Zn(2+)</name>
        <dbReference type="ChEBI" id="CHEBI:29105"/>
        <label>1</label>
    </ligand>
</feature>
<dbReference type="Proteomes" id="UP000522688">
    <property type="component" value="Unassembled WGS sequence"/>
</dbReference>
<evidence type="ECO:0000256" key="4">
    <source>
        <dbReference type="ARBA" id="ARBA00022741"/>
    </source>
</evidence>
<dbReference type="EMBL" id="BJUV01000005">
    <property type="protein sequence ID" value="GEK82482.1"/>
    <property type="molecule type" value="Genomic_DNA"/>
</dbReference>
<keyword evidence="6 8" id="KW-0067">ATP-binding</keyword>
<comment type="cofactor">
    <cofactor evidence="8">
        <name>Zn(2+)</name>
        <dbReference type="ChEBI" id="CHEBI:29105"/>
    </cofactor>
    <text evidence="8">Binds 2 zinc ions per subunit.</text>
</comment>
<dbReference type="EMBL" id="JACGWW010000001">
    <property type="protein sequence ID" value="MBA8812854.1"/>
    <property type="molecule type" value="Genomic_DNA"/>
</dbReference>
<proteinExistence type="inferred from homology"/>
<dbReference type="GO" id="GO:0006302">
    <property type="term" value="P:double-strand break repair"/>
    <property type="evidence" value="ECO:0007669"/>
    <property type="project" value="InterPro"/>
</dbReference>
<gene>
    <name evidence="8 11" type="primary">priA</name>
    <name evidence="12" type="ORF">FB463_001078</name>
    <name evidence="11" type="ORF">FFA01_07910</name>
</gene>
<keyword evidence="7 8" id="KW-0238">DNA-binding</keyword>
<evidence type="ECO:0000313" key="13">
    <source>
        <dbReference type="Proteomes" id="UP000321154"/>
    </source>
</evidence>
<sequence length="681" mass="72956">MSITESNGAARVVVRVLVESPLPQLDRLFDYAVPPRLVALVRPGIRVRVPLRSAGRIADGFVVEVVEHSDHVGELSDVDDVVSKVPVLAPEVWRLARAVADRAGGSASDVLRLAVPPRQVRVEKAWLARSAAAAPSETSAGETARDDAPAETERPRVEAQPVTGYRADALGGLVPARGRAAVDAIPLLVELPDGAWVGRWAVTTAQLVTVALAAGENAIVAVPDYRDEDHVLRALAAVVPDEAIVRLDSRQSNADRYRALLRARADAPAVLVGNRSVLLAPSRRLGLIVVFDDGDPSFAEPLAPYVHARDTALVRQTQQETALVFLGHSRSTDVQRLVEIGFLAEVRPDPRYQPKVIPTSQQAARDGFAAQARIPSTAWNEARAAVEHGPVLIQVAHPGYSPRLACTECGDTARCLRCNGPLVQRQQGAQPACSWCGALAVGWRCQTCEGTAMKAVGTGAARTADELGKAFPGVRVIVADGMRPVTHVDDEPALVVATRGAEPVAPGGYRAVLLLDGERMLARESLRVAEDCLRWWANATALAARRAPVVLVGVGGAIASALATWELARFASAELADRRHLRFPPAVRVATVTGTVETVARALDDLPDEVRLETLGPVEVPESGVRAIVRFDFAHGADVARVLRSQVIRAATERRKALGQKRGRVVPTLRVRFDDVEPFTD</sequence>
<evidence type="ECO:0000256" key="9">
    <source>
        <dbReference type="SAM" id="MobiDB-lite"/>
    </source>
</evidence>
<dbReference type="HAMAP" id="MF_00983">
    <property type="entry name" value="PriA"/>
    <property type="match status" value="1"/>
</dbReference>
<dbReference type="OrthoDB" id="3177118at2"/>
<dbReference type="GO" id="GO:0006310">
    <property type="term" value="P:DNA recombination"/>
    <property type="evidence" value="ECO:0007669"/>
    <property type="project" value="InterPro"/>
</dbReference>
<dbReference type="GO" id="GO:0016787">
    <property type="term" value="F:hydrolase activity"/>
    <property type="evidence" value="ECO:0007669"/>
    <property type="project" value="UniProtKB-KW"/>
</dbReference>
<dbReference type="InterPro" id="IPR005259">
    <property type="entry name" value="PriA"/>
</dbReference>
<dbReference type="GO" id="GO:0003677">
    <property type="term" value="F:DNA binding"/>
    <property type="evidence" value="ECO:0007669"/>
    <property type="project" value="UniProtKB-UniRule"/>
</dbReference>
<dbReference type="InterPro" id="IPR041222">
    <property type="entry name" value="PriA_3primeBD"/>
</dbReference>
<evidence type="ECO:0000256" key="8">
    <source>
        <dbReference type="HAMAP-Rule" id="MF_00983"/>
    </source>
</evidence>
<accession>A0A7W3JHG6</accession>
<dbReference type="Pfam" id="PF17764">
    <property type="entry name" value="PriA_3primeBD"/>
    <property type="match status" value="1"/>
</dbReference>
<evidence type="ECO:0000256" key="2">
    <source>
        <dbReference type="ARBA" id="ARBA00022705"/>
    </source>
</evidence>
<feature type="domain" description="Primosomal protein N' 3' DNA-binding" evidence="10">
    <location>
        <begin position="15"/>
        <end position="116"/>
    </location>
</feature>
<comment type="function">
    <text evidence="8">Initiates the restart of stalled replication forks, which reloads the replicative helicase on sites other than the origin of replication. Recognizes and binds to abandoned replication forks and remodels them to uncover a helicase loading site. Promotes assembly of the primosome at these replication forks.</text>
</comment>
<keyword evidence="3 8" id="KW-0479">Metal-binding</keyword>
<reference evidence="11 13" key="1">
    <citation type="submission" date="2019-07" db="EMBL/GenBank/DDBJ databases">
        <title>Whole genome shotgun sequence of Frigoribacterium faeni NBRC 103066.</title>
        <authorList>
            <person name="Hosoyama A."/>
            <person name="Uohara A."/>
            <person name="Ohji S."/>
            <person name="Ichikawa N."/>
        </authorList>
    </citation>
    <scope>NUCLEOTIDE SEQUENCE [LARGE SCALE GENOMIC DNA]</scope>
    <source>
        <strain evidence="11 13">NBRC 103066</strain>
    </source>
</reference>
<organism evidence="12 14">
    <name type="scientific">Frigoribacterium faeni</name>
    <dbReference type="NCBI Taxonomy" id="145483"/>
    <lineage>
        <taxon>Bacteria</taxon>
        <taxon>Bacillati</taxon>
        <taxon>Actinomycetota</taxon>
        <taxon>Actinomycetes</taxon>
        <taxon>Micrococcales</taxon>
        <taxon>Microbacteriaceae</taxon>
        <taxon>Frigoribacterium</taxon>
    </lineage>
</organism>
<feature type="binding site" evidence="8">
    <location>
        <position position="448"/>
    </location>
    <ligand>
        <name>Zn(2+)</name>
        <dbReference type="ChEBI" id="CHEBI:29105"/>
        <label>1</label>
    </ligand>
</feature>
<evidence type="ECO:0000256" key="7">
    <source>
        <dbReference type="ARBA" id="ARBA00023125"/>
    </source>
</evidence>
<dbReference type="GO" id="GO:0006269">
    <property type="term" value="P:DNA replication, synthesis of primer"/>
    <property type="evidence" value="ECO:0007669"/>
    <property type="project" value="UniProtKB-KW"/>
</dbReference>
<feature type="binding site" evidence="8">
    <location>
        <position position="433"/>
    </location>
    <ligand>
        <name>Zn(2+)</name>
        <dbReference type="ChEBI" id="CHEBI:29105"/>
        <label>2</label>
    </ligand>
</feature>
<protein>
    <recommendedName>
        <fullName evidence="8">Probable replication restart protein PriA</fullName>
    </recommendedName>
    <alternativeName>
        <fullName evidence="8">Putative ATP-dependent DNA helicase PriA</fullName>
    </alternativeName>
</protein>
<feature type="binding site" evidence="8">
    <location>
        <position position="406"/>
    </location>
    <ligand>
        <name>Zn(2+)</name>
        <dbReference type="ChEBI" id="CHEBI:29105"/>
        <label>1</label>
    </ligand>
</feature>
<comment type="similarity">
    <text evidence="8">Belongs to the helicase family. PriA subfamily.</text>
</comment>
<feature type="compositionally biased region" description="Basic and acidic residues" evidence="9">
    <location>
        <begin position="143"/>
        <end position="157"/>
    </location>
</feature>
<dbReference type="GO" id="GO:0008270">
    <property type="term" value="F:zinc ion binding"/>
    <property type="evidence" value="ECO:0007669"/>
    <property type="project" value="UniProtKB-UniRule"/>
</dbReference>
<dbReference type="GO" id="GO:0006270">
    <property type="term" value="P:DNA replication initiation"/>
    <property type="evidence" value="ECO:0007669"/>
    <property type="project" value="TreeGrafter"/>
</dbReference>
<dbReference type="PANTHER" id="PTHR30580">
    <property type="entry name" value="PRIMOSOMAL PROTEIN N"/>
    <property type="match status" value="1"/>
</dbReference>
<dbReference type="RefSeq" id="WP_146853217.1">
    <property type="nucleotide sequence ID" value="NZ_BAAAHR010000002.1"/>
</dbReference>
<evidence type="ECO:0000259" key="10">
    <source>
        <dbReference type="Pfam" id="PF17764"/>
    </source>
</evidence>
<feature type="region of interest" description="Disordered" evidence="9">
    <location>
        <begin position="133"/>
        <end position="161"/>
    </location>
</feature>
<dbReference type="InterPro" id="IPR042115">
    <property type="entry name" value="PriA_3primeBD_sf"/>
</dbReference>
<feature type="compositionally biased region" description="Low complexity" evidence="9">
    <location>
        <begin position="133"/>
        <end position="142"/>
    </location>
</feature>
<reference evidence="12 14" key="2">
    <citation type="submission" date="2020-07" db="EMBL/GenBank/DDBJ databases">
        <title>Sequencing the genomes of 1000 actinobacteria strains.</title>
        <authorList>
            <person name="Klenk H.-P."/>
        </authorList>
    </citation>
    <scope>NUCLEOTIDE SEQUENCE [LARGE SCALE GENOMIC DNA]</scope>
    <source>
        <strain evidence="12 14">DSM 10309</strain>
    </source>
</reference>
<dbReference type="AlphaFoldDB" id="A0A7W3JHG6"/>
<feature type="binding site" evidence="8">
    <location>
        <position position="436"/>
    </location>
    <ligand>
        <name>Zn(2+)</name>
        <dbReference type="ChEBI" id="CHEBI:29105"/>
        <label>2</label>
    </ligand>
</feature>
<keyword evidence="4 8" id="KW-0547">Nucleotide-binding</keyword>
<evidence type="ECO:0000256" key="1">
    <source>
        <dbReference type="ARBA" id="ARBA00022515"/>
    </source>
</evidence>
<dbReference type="Proteomes" id="UP000321154">
    <property type="component" value="Unassembled WGS sequence"/>
</dbReference>
<feature type="binding site" evidence="8">
    <location>
        <position position="418"/>
    </location>
    <ligand>
        <name>Zn(2+)</name>
        <dbReference type="ChEBI" id="CHEBI:29105"/>
        <label>2</label>
    </ligand>
</feature>
<evidence type="ECO:0000313" key="11">
    <source>
        <dbReference type="EMBL" id="GEK82482.1"/>
    </source>
</evidence>
<keyword evidence="12" id="KW-0378">Hydrolase</keyword>
<comment type="caution">
    <text evidence="12">The sequence shown here is derived from an EMBL/GenBank/DDBJ whole genome shotgun (WGS) entry which is preliminary data.</text>
</comment>
<evidence type="ECO:0000313" key="14">
    <source>
        <dbReference type="Proteomes" id="UP000522688"/>
    </source>
</evidence>
<dbReference type="Gene3D" id="3.40.50.300">
    <property type="entry name" value="P-loop containing nucleotide triphosphate hydrolases"/>
    <property type="match status" value="1"/>
</dbReference>
<name>A0A7W3JHG6_9MICO</name>
<dbReference type="PANTHER" id="PTHR30580:SF0">
    <property type="entry name" value="PRIMOSOMAL PROTEIN N"/>
    <property type="match status" value="1"/>
</dbReference>
<dbReference type="GO" id="GO:0043138">
    <property type="term" value="F:3'-5' DNA helicase activity"/>
    <property type="evidence" value="ECO:0007669"/>
    <property type="project" value="TreeGrafter"/>
</dbReference>
<evidence type="ECO:0000256" key="3">
    <source>
        <dbReference type="ARBA" id="ARBA00022723"/>
    </source>
</evidence>
<comment type="subunit">
    <text evidence="8">Component of the replication restart primosome.</text>
</comment>
<evidence type="ECO:0000256" key="5">
    <source>
        <dbReference type="ARBA" id="ARBA00022833"/>
    </source>
</evidence>
<keyword evidence="5 8" id="KW-0862">Zinc</keyword>
<evidence type="ECO:0000313" key="12">
    <source>
        <dbReference type="EMBL" id="MBA8812854.1"/>
    </source>
</evidence>
<feature type="binding site" evidence="8">
    <location>
        <position position="445"/>
    </location>
    <ligand>
        <name>Zn(2+)</name>
        <dbReference type="ChEBI" id="CHEBI:29105"/>
        <label>1</label>
    </ligand>
</feature>
<dbReference type="GO" id="GO:1990077">
    <property type="term" value="C:primosome complex"/>
    <property type="evidence" value="ECO:0007669"/>
    <property type="project" value="UniProtKB-UniRule"/>
</dbReference>
<dbReference type="Gene3D" id="3.40.1440.60">
    <property type="entry name" value="PriA, 3(prime) DNA-binding domain"/>
    <property type="match status" value="1"/>
</dbReference>
<comment type="caution">
    <text evidence="8">As this protein does not have any detectable helicase domains, it probably does not have helicase activity.</text>
</comment>
<dbReference type="InterPro" id="IPR027417">
    <property type="entry name" value="P-loop_NTPase"/>
</dbReference>